<name>A0A9P7R9S5_9PEZI</name>
<keyword evidence="3" id="KW-1185">Reference proteome</keyword>
<accession>A0A9P7R9S5</accession>
<dbReference type="Proteomes" id="UP000699042">
    <property type="component" value="Unassembled WGS sequence"/>
</dbReference>
<dbReference type="AlphaFoldDB" id="A0A9P7R9S5"/>
<feature type="region of interest" description="Disordered" evidence="1">
    <location>
        <begin position="303"/>
        <end position="354"/>
    </location>
</feature>
<proteinExistence type="predicted"/>
<gene>
    <name evidence="2" type="ORF">JMJ77_000152</name>
</gene>
<evidence type="ECO:0000313" key="3">
    <source>
        <dbReference type="Proteomes" id="UP000699042"/>
    </source>
</evidence>
<dbReference type="EMBL" id="JAESDN010000003">
    <property type="protein sequence ID" value="KAG7053060.1"/>
    <property type="molecule type" value="Genomic_DNA"/>
</dbReference>
<organism evidence="2 3">
    <name type="scientific">Colletotrichum scovillei</name>
    <dbReference type="NCBI Taxonomy" id="1209932"/>
    <lineage>
        <taxon>Eukaryota</taxon>
        <taxon>Fungi</taxon>
        <taxon>Dikarya</taxon>
        <taxon>Ascomycota</taxon>
        <taxon>Pezizomycotina</taxon>
        <taxon>Sordariomycetes</taxon>
        <taxon>Hypocreomycetidae</taxon>
        <taxon>Glomerellales</taxon>
        <taxon>Glomerellaceae</taxon>
        <taxon>Colletotrichum</taxon>
        <taxon>Colletotrichum acutatum species complex</taxon>
    </lineage>
</organism>
<reference evidence="2" key="1">
    <citation type="submission" date="2021-05" db="EMBL/GenBank/DDBJ databases">
        <title>Comparative genomics of three Colletotrichum scovillei strains and genetic complementation revealed genes involved fungal growth and virulence on chili pepper.</title>
        <authorList>
            <person name="Hsieh D.-K."/>
            <person name="Chuang S.-C."/>
            <person name="Chen C.-Y."/>
            <person name="Chao Y.-T."/>
            <person name="Lu M.-Y.J."/>
            <person name="Lee M.-H."/>
            <person name="Shih M.-C."/>
        </authorList>
    </citation>
    <scope>NUCLEOTIDE SEQUENCE</scope>
    <source>
        <strain evidence="2">Coll-153</strain>
    </source>
</reference>
<feature type="compositionally biased region" description="Polar residues" evidence="1">
    <location>
        <begin position="258"/>
        <end position="273"/>
    </location>
</feature>
<evidence type="ECO:0000256" key="1">
    <source>
        <dbReference type="SAM" id="MobiDB-lite"/>
    </source>
</evidence>
<protein>
    <submittedName>
        <fullName evidence="2">Uncharacterized protein</fullName>
    </submittedName>
</protein>
<feature type="region of interest" description="Disordered" evidence="1">
    <location>
        <begin position="234"/>
        <end position="282"/>
    </location>
</feature>
<evidence type="ECO:0000313" key="2">
    <source>
        <dbReference type="EMBL" id="KAG7053060.1"/>
    </source>
</evidence>
<sequence>MAEILGVVASVSALIQLALYGRKLAKALRQLSDENSSPGKEVERCASRAQDFSNCIAMTQFSLEGHFRKYTESPLLQYIVSKGILHGILDRSEVMELRLEKATKRVQTRLVGGNAIFKIFKWYYQKDSILDLFPEMDSLKVSLLLLMSATQLEVLDMECNNSLSDREKLIFNEKHIRRLKKSIRDNLETLKRLESQIARVNQFMPMGPLVHQTQSASSLYEILLPLGRSMVKTGSVPKPKFVSATPSESSTRTKETYESSSAGRSMPSVSSAPSRGADSQKEACHYDHEAQYKLERRLQHERLSRNRSLSAKTTPSSPTGPPATLRDVDYGSGASSNTRDMEARSVHASQLQPQQVGTLPKTPIVHAVNTANSYKSIVRSLVSRNGKPSGKVLTGVVNTTLEVNVISILEAERVGASLVPCQEDQEIEFKFDSGKSQPCIGIVYFIMYHNSMLGSQSPTTRHKFYVLENCHPRLIFGKNILEIEETLKQ</sequence>
<comment type="caution">
    <text evidence="2">The sequence shown here is derived from an EMBL/GenBank/DDBJ whole genome shotgun (WGS) entry which is preliminary data.</text>
</comment>